<name>A0AAN7WMC1_9SACH</name>
<dbReference type="Gene3D" id="3.90.190.10">
    <property type="entry name" value="Protein tyrosine phosphatase superfamily"/>
    <property type="match status" value="1"/>
</dbReference>
<dbReference type="InterPro" id="IPR003595">
    <property type="entry name" value="Tyr_Pase_cat"/>
</dbReference>
<dbReference type="PROSITE" id="PS50056">
    <property type="entry name" value="TYR_PHOSPHATASE_2"/>
    <property type="match status" value="1"/>
</dbReference>
<evidence type="ECO:0000313" key="6">
    <source>
        <dbReference type="EMBL" id="KAK5779508.1"/>
    </source>
</evidence>
<evidence type="ECO:0000256" key="2">
    <source>
        <dbReference type="ARBA" id="ARBA00022912"/>
    </source>
</evidence>
<dbReference type="InterPro" id="IPR029021">
    <property type="entry name" value="Prot-tyrosine_phosphatase-like"/>
</dbReference>
<keyword evidence="2" id="KW-0904">Protein phosphatase</keyword>
<feature type="compositionally biased region" description="Low complexity" evidence="3">
    <location>
        <begin position="10"/>
        <end position="29"/>
    </location>
</feature>
<feature type="compositionally biased region" description="Low complexity" evidence="3">
    <location>
        <begin position="803"/>
        <end position="821"/>
    </location>
</feature>
<feature type="compositionally biased region" description="Low complexity" evidence="3">
    <location>
        <begin position="765"/>
        <end position="788"/>
    </location>
</feature>
<sequence length="960" mass="110694">MEQCHKRRYTSMNESSTTNNNNNDNILSNTDDKDEKSDNYLGTTPQETLQWLNIHQSIKLPNHKVMFPWLHGYSMSSPPNYPDAISIIRSIPIQSTHHDNIQSQYLTDTGILKNSLDPIDFFITWNDQIRYDALKNNTIDNNLDKDTISTQQTILEEIFDSEINKFSIKLYAVSNSEYKKRLIELCRFHKILPFLKTDPYAWNKYCMQTNVRISTNNYSHTYTHTHNYQHQNVRVTGYHSPTTTKNFQSQNFRRFDLQPSKMIELSSKLVIYCLNKTNTSASLLHDVSCSFCQDLLNLLKLALTFIEFSYQILDRNIDTIKNSNTNNDNNNKLNEVGNNPFINVNNRHKFFILETQNLQNDSLTELIGTPPLLSDSECISNKDSTMIKPLATKYDVITFNNWYTNFHYHERIEMHKMSSATVIDDQNKVWCGNISDYQILLNKFKQIDLYSNINPSTVKHGPYYSPLNSTVINIPYLQFDPQNPSFNDKFLFNIMYMAPSLNTRLIINCSDQYDLPNIDRLWIEYETILTDSNKVHANHNILQKSSHNYLTIHFPSSGSIGLGNLNINSVETILNICFLMWQVSNLTPDEVLLYCNDGYTETTFLTVAYLIFCWDLSLQDVIYRLHSIKDRPFFLFQVDMQVLGHLQSLLRSFSPQRTANQKYFHNGLSLPLPKLKIDPEMFSSIFLVRLPELNKFVKLNGPLPSRILPHMYLGSLVHAQNPELLNRLGITHIVSVGENLSWVSASVLNSPDSNILKNVSSFSTFPSSSSLTIPSLSHTSSTSHSKISYESDNVNCNDDRKNSSNTTNNDSDNNSNKKISSNMTDPLLFQIIEQDGFKICKINNLQDNGRDPLTGRGQLNKVLDFIDECERSGGKVLVHCMVGVSRSATVCIAECMKRLKIDLLRAYLYVRVRRLNIIIQPNLMFMYELLKWQETLIGVPRTIDWHIICKAIAELNKKYM</sequence>
<proteinExistence type="predicted"/>
<dbReference type="InterPro" id="IPR020422">
    <property type="entry name" value="TYR_PHOSPHATASE_DUAL_dom"/>
</dbReference>
<feature type="domain" description="Tyrosine-protein phosphatase" evidence="4">
    <location>
        <begin position="703"/>
        <end position="938"/>
    </location>
</feature>
<evidence type="ECO:0000313" key="7">
    <source>
        <dbReference type="Proteomes" id="UP001306508"/>
    </source>
</evidence>
<gene>
    <name evidence="6" type="ORF">RI543_003399</name>
</gene>
<dbReference type="InterPro" id="IPR000387">
    <property type="entry name" value="Tyr_Pase_dom"/>
</dbReference>
<dbReference type="Pfam" id="PF00782">
    <property type="entry name" value="DSPc"/>
    <property type="match status" value="1"/>
</dbReference>
<dbReference type="InterPro" id="IPR016130">
    <property type="entry name" value="Tyr_Pase_AS"/>
</dbReference>
<dbReference type="GO" id="GO:0033260">
    <property type="term" value="P:nuclear DNA replication"/>
    <property type="evidence" value="ECO:0007669"/>
    <property type="project" value="TreeGrafter"/>
</dbReference>
<dbReference type="GO" id="GO:0005634">
    <property type="term" value="C:nucleus"/>
    <property type="evidence" value="ECO:0007669"/>
    <property type="project" value="GOC"/>
</dbReference>
<comment type="caution">
    <text evidence="6">The sequence shown here is derived from an EMBL/GenBank/DDBJ whole genome shotgun (WGS) entry which is preliminary data.</text>
</comment>
<dbReference type="SUPFAM" id="SSF52799">
    <property type="entry name" value="(Phosphotyrosine protein) phosphatases II"/>
    <property type="match status" value="2"/>
</dbReference>
<dbReference type="EMBL" id="JAWIZZ010000047">
    <property type="protein sequence ID" value="KAK5779508.1"/>
    <property type="molecule type" value="Genomic_DNA"/>
</dbReference>
<dbReference type="GO" id="GO:0008138">
    <property type="term" value="F:protein tyrosine/serine/threonine phosphatase activity"/>
    <property type="evidence" value="ECO:0007669"/>
    <property type="project" value="TreeGrafter"/>
</dbReference>
<evidence type="ECO:0000259" key="4">
    <source>
        <dbReference type="PROSITE" id="PS50054"/>
    </source>
</evidence>
<organism evidence="6 7">
    <name type="scientific">Arxiozyma heterogenica</name>
    <dbReference type="NCBI Taxonomy" id="278026"/>
    <lineage>
        <taxon>Eukaryota</taxon>
        <taxon>Fungi</taxon>
        <taxon>Dikarya</taxon>
        <taxon>Ascomycota</taxon>
        <taxon>Saccharomycotina</taxon>
        <taxon>Saccharomycetes</taxon>
        <taxon>Saccharomycetales</taxon>
        <taxon>Saccharomycetaceae</taxon>
        <taxon>Arxiozyma</taxon>
    </lineage>
</organism>
<evidence type="ECO:0000256" key="1">
    <source>
        <dbReference type="ARBA" id="ARBA00022801"/>
    </source>
</evidence>
<dbReference type="SMART" id="SM00404">
    <property type="entry name" value="PTPc_motif"/>
    <property type="match status" value="1"/>
</dbReference>
<evidence type="ECO:0000256" key="3">
    <source>
        <dbReference type="SAM" id="MobiDB-lite"/>
    </source>
</evidence>
<dbReference type="AlphaFoldDB" id="A0AAN7WMC1"/>
<feature type="region of interest" description="Disordered" evidence="3">
    <location>
        <begin position="765"/>
        <end position="821"/>
    </location>
</feature>
<dbReference type="PANTHER" id="PTHR47550">
    <property type="entry name" value="DUAL SPECIFICITY PROTEIN PHOSPHATASE PPS1"/>
    <property type="match status" value="1"/>
</dbReference>
<dbReference type="InterPro" id="IPR000340">
    <property type="entry name" value="Dual-sp_phosphatase_cat-dom"/>
</dbReference>
<evidence type="ECO:0000259" key="5">
    <source>
        <dbReference type="PROSITE" id="PS50056"/>
    </source>
</evidence>
<feature type="region of interest" description="Disordered" evidence="3">
    <location>
        <begin position="1"/>
        <end position="42"/>
    </location>
</feature>
<dbReference type="Proteomes" id="UP001306508">
    <property type="component" value="Unassembled WGS sequence"/>
</dbReference>
<dbReference type="InterPro" id="IPR053239">
    <property type="entry name" value="Dual_spec_PTase"/>
</dbReference>
<feature type="domain" description="Tyrosine specific protein phosphatases" evidence="5">
    <location>
        <begin position="860"/>
        <end position="925"/>
    </location>
</feature>
<dbReference type="PROSITE" id="PS50054">
    <property type="entry name" value="TYR_PHOSPHATASE_DUAL"/>
    <property type="match status" value="1"/>
</dbReference>
<accession>A0AAN7WMC1</accession>
<dbReference type="PROSITE" id="PS00383">
    <property type="entry name" value="TYR_PHOSPHATASE_1"/>
    <property type="match status" value="1"/>
</dbReference>
<dbReference type="SMART" id="SM00195">
    <property type="entry name" value="DSPc"/>
    <property type="match status" value="1"/>
</dbReference>
<dbReference type="PANTHER" id="PTHR47550:SF1">
    <property type="entry name" value="DUAL SPECIFICITY PROTEIN PHOSPHATASE PPS1"/>
    <property type="match status" value="1"/>
</dbReference>
<protein>
    <submittedName>
        <fullName evidence="6">Uncharacterized protein</fullName>
    </submittedName>
</protein>
<keyword evidence="1" id="KW-0378">Hydrolase</keyword>
<reference evidence="7" key="1">
    <citation type="submission" date="2023-07" db="EMBL/GenBank/DDBJ databases">
        <title>A draft genome of Kazachstania heterogenica Y-27499.</title>
        <authorList>
            <person name="Donic C."/>
            <person name="Kralova J.S."/>
            <person name="Fidel L."/>
            <person name="Ben-Dor S."/>
            <person name="Jung S."/>
        </authorList>
    </citation>
    <scope>NUCLEOTIDE SEQUENCE [LARGE SCALE GENOMIC DNA]</scope>
    <source>
        <strain evidence="7">Y27499</strain>
    </source>
</reference>
<keyword evidence="7" id="KW-1185">Reference proteome</keyword>